<gene>
    <name evidence="8" type="ORF">OPV22_025445</name>
</gene>
<dbReference type="InterPro" id="IPR016177">
    <property type="entry name" value="DNA-bd_dom_sf"/>
</dbReference>
<feature type="compositionally biased region" description="Basic and acidic residues" evidence="6">
    <location>
        <begin position="243"/>
        <end position="256"/>
    </location>
</feature>
<evidence type="ECO:0000256" key="2">
    <source>
        <dbReference type="ARBA" id="ARBA00023015"/>
    </source>
</evidence>
<dbReference type="CDD" id="cd00018">
    <property type="entry name" value="AP2"/>
    <property type="match status" value="1"/>
</dbReference>
<keyword evidence="9" id="KW-1185">Reference proteome</keyword>
<feature type="region of interest" description="Disordered" evidence="6">
    <location>
        <begin position="181"/>
        <end position="260"/>
    </location>
</feature>
<keyword evidence="4" id="KW-0804">Transcription</keyword>
<comment type="subcellular location">
    <subcellularLocation>
        <location evidence="1">Nucleus</location>
    </subcellularLocation>
</comment>
<organism evidence="8 9">
    <name type="scientific">Ensete ventricosum</name>
    <name type="common">Abyssinian banana</name>
    <name type="synonym">Musa ensete</name>
    <dbReference type="NCBI Taxonomy" id="4639"/>
    <lineage>
        <taxon>Eukaryota</taxon>
        <taxon>Viridiplantae</taxon>
        <taxon>Streptophyta</taxon>
        <taxon>Embryophyta</taxon>
        <taxon>Tracheophyta</taxon>
        <taxon>Spermatophyta</taxon>
        <taxon>Magnoliopsida</taxon>
        <taxon>Liliopsida</taxon>
        <taxon>Zingiberales</taxon>
        <taxon>Musaceae</taxon>
        <taxon>Ensete</taxon>
    </lineage>
</organism>
<dbReference type="Gene3D" id="3.30.730.10">
    <property type="entry name" value="AP2/ERF domain"/>
    <property type="match status" value="1"/>
</dbReference>
<evidence type="ECO:0000256" key="1">
    <source>
        <dbReference type="ARBA" id="ARBA00004123"/>
    </source>
</evidence>
<evidence type="ECO:0000256" key="3">
    <source>
        <dbReference type="ARBA" id="ARBA00023125"/>
    </source>
</evidence>
<evidence type="ECO:0000256" key="5">
    <source>
        <dbReference type="ARBA" id="ARBA00023242"/>
    </source>
</evidence>
<dbReference type="PANTHER" id="PTHR31194:SF140">
    <property type="entry name" value="ETHYLENE-RESPONSIVE TRANSCRIPTION FACTOR CRF2"/>
    <property type="match status" value="1"/>
</dbReference>
<dbReference type="EMBL" id="JAQQAF010000007">
    <property type="protein sequence ID" value="KAJ8471102.1"/>
    <property type="molecule type" value="Genomic_DNA"/>
</dbReference>
<dbReference type="PRINTS" id="PR00367">
    <property type="entry name" value="ETHRSPELEMNT"/>
</dbReference>
<dbReference type="Pfam" id="PF00847">
    <property type="entry name" value="AP2"/>
    <property type="match status" value="1"/>
</dbReference>
<proteinExistence type="predicted"/>
<protein>
    <recommendedName>
        <fullName evidence="7">AP2/ERF domain-containing protein</fullName>
    </recommendedName>
</protein>
<dbReference type="PROSITE" id="PS51032">
    <property type="entry name" value="AP2_ERF"/>
    <property type="match status" value="1"/>
</dbReference>
<dbReference type="FunFam" id="3.30.730.10:FF:000001">
    <property type="entry name" value="Ethylene-responsive transcription factor 2"/>
    <property type="match status" value="1"/>
</dbReference>
<feature type="compositionally biased region" description="Low complexity" evidence="6">
    <location>
        <begin position="230"/>
        <end position="240"/>
    </location>
</feature>
<dbReference type="InterPro" id="IPR001471">
    <property type="entry name" value="AP2/ERF_dom"/>
</dbReference>
<dbReference type="GO" id="GO:0005634">
    <property type="term" value="C:nucleus"/>
    <property type="evidence" value="ECO:0007669"/>
    <property type="project" value="UniProtKB-SubCell"/>
</dbReference>
<dbReference type="GO" id="GO:0003677">
    <property type="term" value="F:DNA binding"/>
    <property type="evidence" value="ECO:0007669"/>
    <property type="project" value="UniProtKB-KW"/>
</dbReference>
<evidence type="ECO:0000313" key="9">
    <source>
        <dbReference type="Proteomes" id="UP001222027"/>
    </source>
</evidence>
<dbReference type="InterPro" id="IPR050913">
    <property type="entry name" value="AP2/ERF_ERF"/>
</dbReference>
<feature type="region of interest" description="Disordered" evidence="6">
    <location>
        <begin position="89"/>
        <end position="122"/>
    </location>
</feature>
<dbReference type="PANTHER" id="PTHR31194">
    <property type="entry name" value="SHN SHINE , DNA BINDING / TRANSCRIPTION FACTOR"/>
    <property type="match status" value="1"/>
</dbReference>
<keyword evidence="3" id="KW-0238">DNA-binding</keyword>
<dbReference type="SUPFAM" id="SSF54171">
    <property type="entry name" value="DNA-binding domain"/>
    <property type="match status" value="1"/>
</dbReference>
<accession>A0AAV8QFJ5</accession>
<dbReference type="SMART" id="SM00380">
    <property type="entry name" value="AP2"/>
    <property type="match status" value="1"/>
</dbReference>
<reference evidence="8 9" key="1">
    <citation type="submission" date="2022-12" db="EMBL/GenBank/DDBJ databases">
        <title>Chromosome-scale assembly of the Ensete ventricosum genome.</title>
        <authorList>
            <person name="Dussert Y."/>
            <person name="Stocks J."/>
            <person name="Wendawek A."/>
            <person name="Woldeyes F."/>
            <person name="Nichols R.A."/>
            <person name="Borrell J.S."/>
        </authorList>
    </citation>
    <scope>NUCLEOTIDE SEQUENCE [LARGE SCALE GENOMIC DNA]</scope>
    <source>
        <strain evidence="9">cv. Maze</strain>
        <tissue evidence="8">Seeds</tissue>
    </source>
</reference>
<evidence type="ECO:0000259" key="7">
    <source>
        <dbReference type="PROSITE" id="PS51032"/>
    </source>
</evidence>
<keyword evidence="2" id="KW-0805">Transcription regulation</keyword>
<sequence length="347" mass="37658">MASGVQRSEACDSVPLPLRAMEATPFVPVVRGEHVNVIRKPLPSLPAPRTVRFFCDDFDATDSSGDDDKSPCRSRRVRRYVQEIRFEARPSSAGRSNKGMKAVPARKRKAPVAGEAAAGEGDGSVKRFRGVRRRPWGKFAAEIRDPWRRVRVWLGTFNTAEEAAKVYDSAAIQLRGPGATTNFSRPTAAAAPPPKDNLSDNNLASVSDACDSSDESRNLSSPTSVLRGFSSSASSPSPSATCFKEETDTPKPRKAPDSAGTRSLLKELGDFPPFQEVPALFDDFLDTWDSEPSYFGDSAPIGNLAEEMTDALVGPKLDLDFLSSTWQDADDFEDIGDLFPIDALPAL</sequence>
<comment type="caution">
    <text evidence="8">The sequence shown here is derived from an EMBL/GenBank/DDBJ whole genome shotgun (WGS) entry which is preliminary data.</text>
</comment>
<evidence type="ECO:0000256" key="4">
    <source>
        <dbReference type="ARBA" id="ARBA00023163"/>
    </source>
</evidence>
<name>A0AAV8QFJ5_ENSVE</name>
<dbReference type="AlphaFoldDB" id="A0AAV8QFJ5"/>
<dbReference type="Proteomes" id="UP001222027">
    <property type="component" value="Unassembled WGS sequence"/>
</dbReference>
<keyword evidence="5" id="KW-0539">Nucleus</keyword>
<dbReference type="InterPro" id="IPR036955">
    <property type="entry name" value="AP2/ERF_dom_sf"/>
</dbReference>
<evidence type="ECO:0000256" key="6">
    <source>
        <dbReference type="SAM" id="MobiDB-lite"/>
    </source>
</evidence>
<feature type="domain" description="AP2/ERF" evidence="7">
    <location>
        <begin position="127"/>
        <end position="184"/>
    </location>
</feature>
<evidence type="ECO:0000313" key="8">
    <source>
        <dbReference type="EMBL" id="KAJ8471102.1"/>
    </source>
</evidence>
<dbReference type="GO" id="GO:0003700">
    <property type="term" value="F:DNA-binding transcription factor activity"/>
    <property type="evidence" value="ECO:0007669"/>
    <property type="project" value="InterPro"/>
</dbReference>